<dbReference type="GeneID" id="114435734"/>
<reference evidence="9" key="1">
    <citation type="submission" date="2025-08" db="UniProtKB">
        <authorList>
            <consortium name="RefSeq"/>
        </authorList>
    </citation>
    <scope>IDENTIFICATION</scope>
</reference>
<gene>
    <name evidence="9" type="primary">znf831</name>
</gene>
<feature type="compositionally biased region" description="Basic and acidic residues" evidence="6">
    <location>
        <begin position="1526"/>
        <end position="1544"/>
    </location>
</feature>
<keyword evidence="3 5" id="KW-0863">Zinc-finger</keyword>
<feature type="compositionally biased region" description="Polar residues" evidence="6">
    <location>
        <begin position="281"/>
        <end position="295"/>
    </location>
</feature>
<dbReference type="SMART" id="SM00355">
    <property type="entry name" value="ZnF_C2H2"/>
    <property type="match status" value="2"/>
</dbReference>
<feature type="region of interest" description="Disordered" evidence="6">
    <location>
        <begin position="1308"/>
        <end position="1342"/>
    </location>
</feature>
<feature type="compositionally biased region" description="Basic and acidic residues" evidence="6">
    <location>
        <begin position="783"/>
        <end position="796"/>
    </location>
</feature>
<evidence type="ECO:0000256" key="6">
    <source>
        <dbReference type="SAM" id="MobiDB-lite"/>
    </source>
</evidence>
<dbReference type="CTD" id="128611"/>
<feature type="compositionally biased region" description="Polar residues" evidence="6">
    <location>
        <begin position="367"/>
        <end position="381"/>
    </location>
</feature>
<feature type="compositionally biased region" description="Low complexity" evidence="6">
    <location>
        <begin position="242"/>
        <end position="265"/>
    </location>
</feature>
<dbReference type="InterPro" id="IPR036236">
    <property type="entry name" value="Znf_C2H2_sf"/>
</dbReference>
<dbReference type="PANTHER" id="PTHR47166:SF1">
    <property type="entry name" value="ZINC FINGER PROTEIN 831"/>
    <property type="match status" value="1"/>
</dbReference>
<feature type="compositionally biased region" description="Basic and acidic residues" evidence="6">
    <location>
        <begin position="1558"/>
        <end position="1567"/>
    </location>
</feature>
<keyword evidence="8" id="KW-1185">Reference proteome</keyword>
<accession>A0A6P7I0H2</accession>
<feature type="compositionally biased region" description="Polar residues" evidence="6">
    <location>
        <begin position="1442"/>
        <end position="1454"/>
    </location>
</feature>
<feature type="compositionally biased region" description="Basic and acidic residues" evidence="6">
    <location>
        <begin position="418"/>
        <end position="427"/>
    </location>
</feature>
<evidence type="ECO:0000256" key="3">
    <source>
        <dbReference type="ARBA" id="ARBA00022771"/>
    </source>
</evidence>
<feature type="region of interest" description="Disordered" evidence="6">
    <location>
        <begin position="1053"/>
        <end position="1084"/>
    </location>
</feature>
<dbReference type="InterPro" id="IPR013087">
    <property type="entry name" value="Znf_C2H2_type"/>
</dbReference>
<evidence type="ECO:0000313" key="9">
    <source>
        <dbReference type="RefSeq" id="XP_028261470.1"/>
    </source>
</evidence>
<feature type="compositionally biased region" description="Polar residues" evidence="6">
    <location>
        <begin position="1502"/>
        <end position="1513"/>
    </location>
</feature>
<dbReference type="PROSITE" id="PS00028">
    <property type="entry name" value="ZINC_FINGER_C2H2_1"/>
    <property type="match status" value="2"/>
</dbReference>
<dbReference type="PANTHER" id="PTHR47166">
    <property type="entry name" value="ZINC FINGER PROTEIN 831"/>
    <property type="match status" value="1"/>
</dbReference>
<dbReference type="GO" id="GO:0008270">
    <property type="term" value="F:zinc ion binding"/>
    <property type="evidence" value="ECO:0007669"/>
    <property type="project" value="UniProtKB-KW"/>
</dbReference>
<feature type="region of interest" description="Disordered" evidence="6">
    <location>
        <begin position="1707"/>
        <end position="1733"/>
    </location>
</feature>
<proteinExistence type="predicted"/>
<evidence type="ECO:0000256" key="5">
    <source>
        <dbReference type="PROSITE-ProRule" id="PRU00042"/>
    </source>
</evidence>
<evidence type="ECO:0000256" key="1">
    <source>
        <dbReference type="ARBA" id="ARBA00022723"/>
    </source>
</evidence>
<dbReference type="Pfam" id="PF00096">
    <property type="entry name" value="zf-C2H2"/>
    <property type="match status" value="1"/>
</dbReference>
<feature type="region of interest" description="Disordered" evidence="6">
    <location>
        <begin position="1432"/>
        <end position="1604"/>
    </location>
</feature>
<feature type="compositionally biased region" description="Polar residues" evidence="6">
    <location>
        <begin position="1308"/>
        <end position="1320"/>
    </location>
</feature>
<organism evidence="8 9">
    <name type="scientific">Parambassis ranga</name>
    <name type="common">Indian glassy fish</name>
    <dbReference type="NCBI Taxonomy" id="210632"/>
    <lineage>
        <taxon>Eukaryota</taxon>
        <taxon>Metazoa</taxon>
        <taxon>Chordata</taxon>
        <taxon>Craniata</taxon>
        <taxon>Vertebrata</taxon>
        <taxon>Euteleostomi</taxon>
        <taxon>Actinopterygii</taxon>
        <taxon>Neopterygii</taxon>
        <taxon>Teleostei</taxon>
        <taxon>Neoteleostei</taxon>
        <taxon>Acanthomorphata</taxon>
        <taxon>Ovalentaria</taxon>
        <taxon>Ambassidae</taxon>
        <taxon>Parambassis</taxon>
    </lineage>
</organism>
<feature type="region of interest" description="Disordered" evidence="6">
    <location>
        <begin position="350"/>
        <end position="427"/>
    </location>
</feature>
<feature type="compositionally biased region" description="Polar residues" evidence="6">
    <location>
        <begin position="350"/>
        <end position="359"/>
    </location>
</feature>
<dbReference type="Gene3D" id="3.30.160.60">
    <property type="entry name" value="Classic Zinc Finger"/>
    <property type="match status" value="2"/>
</dbReference>
<sequence>MTVCQETKPPHGTVNIKRMPYNWCRLVTGEIANVNRHISFGEMKASDVVFEYLVSLPRSSPDVIRDLALVHHDSSSVAMETGKPGLVSAPVHISSVAAQAEKRMDTQAPLTAVYIHTVPALPVQPYPQPPAAAPEPATLHLAMPPLYSKETLPFLTLHIAGGLQSQPGLSLAAAAPAARPKSAGKHVCSYCGRDCMKPSVLEKHLRCHTGERPYPCTTCGVSFKTQSNLYKHRRTQAHARLSSESEQSSLDSMSSSRETCTSSLSVDERSEESCNMEKDTTTPAAESISPASVKTQGFVSEHCELPLTGHITETTEKIEEKLQVEKEKTYLTVNRHLPLQRQEATLFSKQWENSASRGKSQSHESTDSGFSESSDHYSSPGSVLPDHSMDSLSESSKEHLEETHTPSETGHGGQEPGDTAREQEHKSLEERISKLISDNTAVVEDKQLENVRPRKTVLSKQGSIDLPMPYTYKDSFHFDMRISQSQNSVLQRNRKPGLYTSVPTQHSCTVEHAPLTRSNSLPFSVTLLQPERSSPTSSYQSDYVTLVRRGSAGQLNPTGFAIKPVNQHSSTHRPLVRQTAVDCNHATDGLFTNSSVEEACTGSLSCDGDGGGICGEPSNRKFRRKKTQKFAYNKWYMYGGGTFKKLYNAEKNDDNSVIKGRKCSTNPEHEAVQDLQKRLSGVHKETVTTTSTTINVRHPTCPPAHLSLFSSVDLNPQTAQINPLCSPLKAPLCRNLSLSILPLPSIGSLVSHMSDRGKTETRRLIHEEKHTDSTSQVCGAHIPSDRKKQRTDDKIILETLEMETDLNTQTHPPPSVTSSSPQQDTNLTYVSLQKNPQHSHLKGALFQPFIINANTLSVSTSTASSIPSPAKNSFLPKYQLKLPNTVEPDSSLSPQVMDKPTSTDGRAFTSALAEQTIASVTTREKTGKDPIICNSDVTQTSVFSSSEDQHVLSSTVTTLTQTETSRLSQNSSSSLAVVHRPFAATTITTSCLHDYRPGLCSTLIQPSRPAASSAIMHLPRPVAPVVASLPATLTITTTHNSTSGAAVKVFSQDQPYISPNPPSSHTQVPVSSSGLSNTGNRAPVGPSAPVVPCHVIQFDQVQPAAQNVFHVQTADLQICLQIISDEQLALIEPQIECPSGTIHSQREGIQNKAHSFGTVGSTSVGRDNPQLGHQTKIDKSESLPTIPNPTASVQFGKVETTLHLAEHSNSLQAVSSAESIPPETAGLLLRPHQHSHVTLVTDTESSAGDVMISTAASLGGVKSGMSQISEGEQALSLKHCAEERLLADRRVSQGGIVTLCGQHKLSVSSVSPSTANQNSMKSEKLGTESQHKPKNQGLSCNVGTMKTKDEALAHKRSSLECEECLSQNPEAADTDRLSGSSFSINKCKASRQLEPQASIYCNQMEPTSKHVNVGSSENTVPSLEMTPCKSQHVISKDHTEKQPGQPTSGSSNIQVERPRDISSPAVPAGHLEASSLPGCAAQKEPQTQEHVGTPGQPDWRPKQSQEAAETTPQCLEEQPGGGVMTGEDKNSRINRDKLHGEWSKMESNCRSMALPETTKPEGEDRKVSWVSGQHLQHLSQTHSGMSEYPPQSPQQAPSTSNNIHLPASSIQTSLLNLPQPQQEISHFYIPQENWESSVTHNQQTQLFCDTSRHLKTTQLTEDVFSGAESSLQTFSQQDQSIINVIAGNSRADVGTLSYSSQVSPACRAGLSGSPSKPFTHPEPGDKHDSMDRASNDFMSQRDVTNKYQSFFMTGPLHGYQPAECLTSGLRPVQSCQDNTEDTSSSDDEGKLIIEL</sequence>
<keyword evidence="2" id="KW-0677">Repeat</keyword>
<dbReference type="SUPFAM" id="SSF57667">
    <property type="entry name" value="beta-beta-alpha zinc fingers"/>
    <property type="match status" value="1"/>
</dbReference>
<dbReference type="InParanoid" id="A0A6P7I0H2"/>
<name>A0A6P7I0H2_9TELE</name>
<dbReference type="OrthoDB" id="6077919at2759"/>
<feature type="compositionally biased region" description="Polar residues" evidence="6">
    <location>
        <begin position="1053"/>
        <end position="1080"/>
    </location>
</feature>
<feature type="compositionally biased region" description="Basic and acidic residues" evidence="6">
    <location>
        <begin position="266"/>
        <end position="280"/>
    </location>
</feature>
<feature type="region of interest" description="Disordered" evidence="6">
    <location>
        <begin position="768"/>
        <end position="823"/>
    </location>
</feature>
<dbReference type="PROSITE" id="PS50157">
    <property type="entry name" value="ZINC_FINGER_C2H2_2"/>
    <property type="match status" value="2"/>
</dbReference>
<dbReference type="FunFam" id="3.30.160.60:FF:000688">
    <property type="entry name" value="zinc finger protein 197 isoform X1"/>
    <property type="match status" value="1"/>
</dbReference>
<feature type="region of interest" description="Disordered" evidence="6">
    <location>
        <begin position="234"/>
        <end position="295"/>
    </location>
</feature>
<evidence type="ECO:0000256" key="2">
    <source>
        <dbReference type="ARBA" id="ARBA00022737"/>
    </source>
</evidence>
<keyword evidence="4" id="KW-0862">Zinc</keyword>
<feature type="compositionally biased region" description="Basic and acidic residues" evidence="6">
    <location>
        <begin position="395"/>
        <end position="405"/>
    </location>
</feature>
<feature type="compositionally biased region" description="Basic and acidic residues" evidence="6">
    <location>
        <begin position="1722"/>
        <end position="1733"/>
    </location>
</feature>
<keyword evidence="1" id="KW-0479">Metal-binding</keyword>
<dbReference type="Proteomes" id="UP000515145">
    <property type="component" value="Chromosome 5"/>
</dbReference>
<feature type="domain" description="C2H2-type" evidence="7">
    <location>
        <begin position="186"/>
        <end position="213"/>
    </location>
</feature>
<dbReference type="RefSeq" id="XP_028261470.1">
    <property type="nucleotide sequence ID" value="XM_028405669.1"/>
</dbReference>
<evidence type="ECO:0000259" key="7">
    <source>
        <dbReference type="PROSITE" id="PS50157"/>
    </source>
</evidence>
<feature type="compositionally biased region" description="Polar residues" evidence="6">
    <location>
        <begin position="1570"/>
        <end position="1584"/>
    </location>
</feature>
<feature type="domain" description="C2H2-type" evidence="7">
    <location>
        <begin position="214"/>
        <end position="243"/>
    </location>
</feature>
<protein>
    <submittedName>
        <fullName evidence="9">Zinc finger protein 831 isoform X1</fullName>
    </submittedName>
</protein>
<feature type="compositionally biased region" description="Basic and acidic residues" evidence="6">
    <location>
        <begin position="1321"/>
        <end position="1331"/>
    </location>
</feature>
<evidence type="ECO:0000256" key="4">
    <source>
        <dbReference type="ARBA" id="ARBA00022833"/>
    </source>
</evidence>
<evidence type="ECO:0000313" key="8">
    <source>
        <dbReference type="Proteomes" id="UP000515145"/>
    </source>
</evidence>